<comment type="cofactor">
    <cofactor evidence="1">
        <name>Mg(2+)</name>
        <dbReference type="ChEBI" id="CHEBI:18420"/>
    </cofactor>
</comment>
<feature type="domain" description="Thiamine pyrophosphate enzyme TPP-binding" evidence="8">
    <location>
        <begin position="391"/>
        <end position="536"/>
    </location>
</feature>
<name>A0ABQ1LFH9_9BURK</name>
<dbReference type="CDD" id="cd07035">
    <property type="entry name" value="TPP_PYR_POX_like"/>
    <property type="match status" value="1"/>
</dbReference>
<keyword evidence="5 6" id="KW-0786">Thiamine pyrophosphate</keyword>
<dbReference type="InterPro" id="IPR045229">
    <property type="entry name" value="TPP_enz"/>
</dbReference>
<evidence type="ECO:0000256" key="2">
    <source>
        <dbReference type="ARBA" id="ARBA00001964"/>
    </source>
</evidence>
<dbReference type="InterPro" id="IPR029035">
    <property type="entry name" value="DHS-like_NAD/FAD-binding_dom"/>
</dbReference>
<evidence type="ECO:0000259" key="7">
    <source>
        <dbReference type="Pfam" id="PF00205"/>
    </source>
</evidence>
<keyword evidence="4" id="KW-0479">Metal-binding</keyword>
<dbReference type="PROSITE" id="PS00187">
    <property type="entry name" value="TPP_ENZYMES"/>
    <property type="match status" value="1"/>
</dbReference>
<sequence length="555" mass="59301">MTKKTGNRVLAETFSAYGVDHFFNVPMIIPPGIKEMTAIGVKSVVAHSEKAAAYMADGYARESGRVGVCASQAIGATNLASGLVDALMAKSPVLALTGGGTPDTRERNFYQEIDQRPIYAGLTKFSARVEKAQRLPDLLQQALRVATTGSPGPVHLELSGFWGAVLMEEIEYVMPPEPRYGMCPPVRPAASPDDIRTAATALRKAERPIIVAGSGIRASRAQAALLKFARLARIPVATSLDAKAAIPESDTLCAGVVGDYSRDTANIAVSEADFVLFVGSSTGSMTTRGWSVPTPGVPAVQIDIDPRELGRNYPLIVGLSGDPAAVLEQLGVELAGPVGSPGWIDRIAELREEWGKLAAQYENSDASPIRPERLCSMLSESLPEGALVAVDTGHAAGWAARNLYLNRSGQALIRAAGSLGWSFPASLGAKCANPMRPVVCFTGDGAFYYHLAEMETAVRYGINTVTVVNNNHGFNQERILWDEDATLEKNWKFGRVNFAAVAETLGVKAYRVERASDFRSAFKDALAAGRPALIDVYTDPSAVVPIPWEKPKELG</sequence>
<accession>A0ABQ1LFH9</accession>
<dbReference type="InterPro" id="IPR029061">
    <property type="entry name" value="THDP-binding"/>
</dbReference>
<evidence type="ECO:0000256" key="4">
    <source>
        <dbReference type="ARBA" id="ARBA00022723"/>
    </source>
</evidence>
<dbReference type="PANTHER" id="PTHR18968">
    <property type="entry name" value="THIAMINE PYROPHOSPHATE ENZYMES"/>
    <property type="match status" value="1"/>
</dbReference>
<dbReference type="SUPFAM" id="SSF52467">
    <property type="entry name" value="DHS-like NAD/FAD-binding domain"/>
    <property type="match status" value="1"/>
</dbReference>
<dbReference type="EMBL" id="BMHL01000001">
    <property type="protein sequence ID" value="GGC23870.1"/>
    <property type="molecule type" value="Genomic_DNA"/>
</dbReference>
<evidence type="ECO:0000259" key="8">
    <source>
        <dbReference type="Pfam" id="PF02775"/>
    </source>
</evidence>
<dbReference type="InterPro" id="IPR011766">
    <property type="entry name" value="TPP_enzyme_TPP-bd"/>
</dbReference>
<evidence type="ECO:0000313" key="10">
    <source>
        <dbReference type="EMBL" id="GGC23870.1"/>
    </source>
</evidence>
<evidence type="ECO:0000313" key="11">
    <source>
        <dbReference type="Proteomes" id="UP000602004"/>
    </source>
</evidence>
<evidence type="ECO:0000256" key="3">
    <source>
        <dbReference type="ARBA" id="ARBA00007812"/>
    </source>
</evidence>
<keyword evidence="11" id="KW-1185">Reference proteome</keyword>
<dbReference type="Pfam" id="PF02776">
    <property type="entry name" value="TPP_enzyme_N"/>
    <property type="match status" value="1"/>
</dbReference>
<dbReference type="InterPro" id="IPR012001">
    <property type="entry name" value="Thiamin_PyroP_enz_TPP-bd_dom"/>
</dbReference>
<evidence type="ECO:0000256" key="5">
    <source>
        <dbReference type="ARBA" id="ARBA00023052"/>
    </source>
</evidence>
<dbReference type="Pfam" id="PF02775">
    <property type="entry name" value="TPP_enzyme_C"/>
    <property type="match status" value="1"/>
</dbReference>
<dbReference type="PANTHER" id="PTHR18968:SF166">
    <property type="entry name" value="2-HYDROXYACYL-COA LYASE 2"/>
    <property type="match status" value="1"/>
</dbReference>
<feature type="domain" description="Thiamine pyrophosphate enzyme N-terminal TPP-binding" evidence="9">
    <location>
        <begin position="5"/>
        <end position="116"/>
    </location>
</feature>
<dbReference type="InterPro" id="IPR012000">
    <property type="entry name" value="Thiamin_PyroP_enz_cen_dom"/>
</dbReference>
<evidence type="ECO:0000256" key="6">
    <source>
        <dbReference type="RuleBase" id="RU362132"/>
    </source>
</evidence>
<evidence type="ECO:0000256" key="1">
    <source>
        <dbReference type="ARBA" id="ARBA00001946"/>
    </source>
</evidence>
<feature type="domain" description="Thiamine pyrophosphate enzyme central" evidence="7">
    <location>
        <begin position="195"/>
        <end position="330"/>
    </location>
</feature>
<dbReference type="InterPro" id="IPR000399">
    <property type="entry name" value="TPP-bd_CS"/>
</dbReference>
<gene>
    <name evidence="10" type="ORF">GCM10011400_07810</name>
</gene>
<dbReference type="CDD" id="cd00568">
    <property type="entry name" value="TPP_enzymes"/>
    <property type="match status" value="1"/>
</dbReference>
<dbReference type="RefSeq" id="WP_162831438.1">
    <property type="nucleotide sequence ID" value="NZ_BMHL01000001.1"/>
</dbReference>
<protein>
    <submittedName>
        <fullName evidence="10">Acetolactate synthase</fullName>
    </submittedName>
</protein>
<dbReference type="SUPFAM" id="SSF52518">
    <property type="entry name" value="Thiamin diphosphate-binding fold (THDP-binding)"/>
    <property type="match status" value="2"/>
</dbReference>
<comment type="caution">
    <text evidence="10">The sequence shown here is derived from an EMBL/GenBank/DDBJ whole genome shotgun (WGS) entry which is preliminary data.</text>
</comment>
<dbReference type="Proteomes" id="UP000602004">
    <property type="component" value="Unassembled WGS sequence"/>
</dbReference>
<dbReference type="Pfam" id="PF00205">
    <property type="entry name" value="TPP_enzyme_M"/>
    <property type="match status" value="1"/>
</dbReference>
<proteinExistence type="inferred from homology"/>
<organism evidence="10 11">
    <name type="scientific">Paraburkholderia caffeinilytica</name>
    <dbReference type="NCBI Taxonomy" id="1761016"/>
    <lineage>
        <taxon>Bacteria</taxon>
        <taxon>Pseudomonadati</taxon>
        <taxon>Pseudomonadota</taxon>
        <taxon>Betaproteobacteria</taxon>
        <taxon>Burkholderiales</taxon>
        <taxon>Burkholderiaceae</taxon>
        <taxon>Paraburkholderia</taxon>
    </lineage>
</organism>
<comment type="similarity">
    <text evidence="3 6">Belongs to the TPP enzyme family.</text>
</comment>
<evidence type="ECO:0000259" key="9">
    <source>
        <dbReference type="Pfam" id="PF02776"/>
    </source>
</evidence>
<dbReference type="Gene3D" id="3.40.50.1220">
    <property type="entry name" value="TPP-binding domain"/>
    <property type="match status" value="1"/>
</dbReference>
<reference evidence="11" key="1">
    <citation type="journal article" date="2019" name="Int. J. Syst. Evol. Microbiol.">
        <title>The Global Catalogue of Microorganisms (GCM) 10K type strain sequencing project: providing services to taxonomists for standard genome sequencing and annotation.</title>
        <authorList>
            <consortium name="The Broad Institute Genomics Platform"/>
            <consortium name="The Broad Institute Genome Sequencing Center for Infectious Disease"/>
            <person name="Wu L."/>
            <person name="Ma J."/>
        </authorList>
    </citation>
    <scope>NUCLEOTIDE SEQUENCE [LARGE SCALE GENOMIC DNA]</scope>
    <source>
        <strain evidence="11">CGMCC 1.15103</strain>
    </source>
</reference>
<dbReference type="Gene3D" id="3.40.50.970">
    <property type="match status" value="2"/>
</dbReference>
<comment type="cofactor">
    <cofactor evidence="2">
        <name>thiamine diphosphate</name>
        <dbReference type="ChEBI" id="CHEBI:58937"/>
    </cofactor>
</comment>